<comment type="caution">
    <text evidence="1">The sequence shown here is derived from an EMBL/GenBank/DDBJ whole genome shotgun (WGS) entry which is preliminary data.</text>
</comment>
<dbReference type="Gramene" id="OMP06866">
    <property type="protein sequence ID" value="OMP06866"/>
    <property type="gene ID" value="CCACVL1_01419"/>
</dbReference>
<reference evidence="1 2" key="1">
    <citation type="submission" date="2013-09" db="EMBL/GenBank/DDBJ databases">
        <title>Corchorus capsularis genome sequencing.</title>
        <authorList>
            <person name="Alam M."/>
            <person name="Haque M.S."/>
            <person name="Islam M.S."/>
            <person name="Emdad E.M."/>
            <person name="Islam M.M."/>
            <person name="Ahmed B."/>
            <person name="Halim A."/>
            <person name="Hossen Q.M.M."/>
            <person name="Hossain M.Z."/>
            <person name="Ahmed R."/>
            <person name="Khan M.M."/>
            <person name="Islam R."/>
            <person name="Rashid M.M."/>
            <person name="Khan S.A."/>
            <person name="Rahman M.S."/>
            <person name="Alam M."/>
        </authorList>
    </citation>
    <scope>NUCLEOTIDE SEQUENCE [LARGE SCALE GENOMIC DNA]</scope>
    <source>
        <strain evidence="2">cv. CVL-1</strain>
        <tissue evidence="1">Whole seedling</tissue>
    </source>
</reference>
<evidence type="ECO:0000313" key="2">
    <source>
        <dbReference type="Proteomes" id="UP000188268"/>
    </source>
</evidence>
<evidence type="ECO:0000313" key="1">
    <source>
        <dbReference type="EMBL" id="OMP06866.1"/>
    </source>
</evidence>
<organism evidence="1 2">
    <name type="scientific">Corchorus capsularis</name>
    <name type="common">Jute</name>
    <dbReference type="NCBI Taxonomy" id="210143"/>
    <lineage>
        <taxon>Eukaryota</taxon>
        <taxon>Viridiplantae</taxon>
        <taxon>Streptophyta</taxon>
        <taxon>Embryophyta</taxon>
        <taxon>Tracheophyta</taxon>
        <taxon>Spermatophyta</taxon>
        <taxon>Magnoliopsida</taxon>
        <taxon>eudicotyledons</taxon>
        <taxon>Gunneridae</taxon>
        <taxon>Pentapetalae</taxon>
        <taxon>rosids</taxon>
        <taxon>malvids</taxon>
        <taxon>Malvales</taxon>
        <taxon>Malvaceae</taxon>
        <taxon>Grewioideae</taxon>
        <taxon>Apeibeae</taxon>
        <taxon>Corchorus</taxon>
    </lineage>
</organism>
<dbReference type="Proteomes" id="UP000188268">
    <property type="component" value="Unassembled WGS sequence"/>
</dbReference>
<sequence>MDLQPTNTKGKSSAPNEGRAILVILPYKIQQTESAESDDCLACPISSNLASLTDTW</sequence>
<gene>
    <name evidence="1" type="ORF">CCACVL1_01419</name>
</gene>
<dbReference type="AlphaFoldDB" id="A0A1R3KIE9"/>
<name>A0A1R3KIE9_COCAP</name>
<proteinExistence type="predicted"/>
<keyword evidence="2" id="KW-1185">Reference proteome</keyword>
<dbReference type="EMBL" id="AWWV01004757">
    <property type="protein sequence ID" value="OMP06866.1"/>
    <property type="molecule type" value="Genomic_DNA"/>
</dbReference>
<accession>A0A1R3KIE9</accession>
<protein>
    <submittedName>
        <fullName evidence="1">Uncharacterized protein</fullName>
    </submittedName>
</protein>